<dbReference type="Proteomes" id="UP000253426">
    <property type="component" value="Unassembled WGS sequence"/>
</dbReference>
<keyword evidence="2" id="KW-0378">Hydrolase</keyword>
<dbReference type="InterPro" id="IPR015947">
    <property type="entry name" value="PUA-like_sf"/>
</dbReference>
<accession>A0A366HVG5</accession>
<organism evidence="2 3">
    <name type="scientific">Roseimicrobium gellanilyticum</name>
    <dbReference type="NCBI Taxonomy" id="748857"/>
    <lineage>
        <taxon>Bacteria</taxon>
        <taxon>Pseudomonadati</taxon>
        <taxon>Verrucomicrobiota</taxon>
        <taxon>Verrucomicrobiia</taxon>
        <taxon>Verrucomicrobiales</taxon>
        <taxon>Verrucomicrobiaceae</taxon>
        <taxon>Roseimicrobium</taxon>
    </lineage>
</organism>
<dbReference type="PANTHER" id="PTHR46732:SF8">
    <property type="entry name" value="ATP-DEPENDENT PROTEASE LA (LON) DOMAIN PROTEIN"/>
    <property type="match status" value="1"/>
</dbReference>
<feature type="domain" description="Lon N-terminal" evidence="1">
    <location>
        <begin position="22"/>
        <end position="208"/>
    </location>
</feature>
<dbReference type="InterPro" id="IPR003111">
    <property type="entry name" value="Lon_prtase_N"/>
</dbReference>
<dbReference type="PANTHER" id="PTHR46732">
    <property type="entry name" value="ATP-DEPENDENT PROTEASE LA (LON) DOMAIN PROTEIN"/>
    <property type="match status" value="1"/>
</dbReference>
<dbReference type="SMART" id="SM00464">
    <property type="entry name" value="LON"/>
    <property type="match status" value="1"/>
</dbReference>
<evidence type="ECO:0000313" key="3">
    <source>
        <dbReference type="Proteomes" id="UP000253426"/>
    </source>
</evidence>
<dbReference type="OrthoDB" id="9806457at2"/>
<name>A0A366HVG5_9BACT</name>
<protein>
    <submittedName>
        <fullName evidence="2">Lon protease-like protein</fullName>
    </submittedName>
</protein>
<dbReference type="GO" id="GO:0008233">
    <property type="term" value="F:peptidase activity"/>
    <property type="evidence" value="ECO:0007669"/>
    <property type="project" value="UniProtKB-KW"/>
</dbReference>
<reference evidence="2 3" key="1">
    <citation type="submission" date="2018-06" db="EMBL/GenBank/DDBJ databases">
        <title>Genomic Encyclopedia of Type Strains, Phase IV (KMG-IV): sequencing the most valuable type-strain genomes for metagenomic binning, comparative biology and taxonomic classification.</title>
        <authorList>
            <person name="Goeker M."/>
        </authorList>
    </citation>
    <scope>NUCLEOTIDE SEQUENCE [LARGE SCALE GENOMIC DNA]</scope>
    <source>
        <strain evidence="2 3">DSM 25532</strain>
    </source>
</reference>
<proteinExistence type="predicted"/>
<dbReference type="EMBL" id="QNRR01000001">
    <property type="protein sequence ID" value="RBP48087.1"/>
    <property type="molecule type" value="Genomic_DNA"/>
</dbReference>
<sequence length="210" mass="23842">MDSSSKTFDPNPPEDRTLPDRLPVMVLTDCHLFPGCLLPLYIFEERYRQMLSHVLDTNRMFCVGSRESTSESAPVQPYTTAGLVRACVKQSDGTSQLLLLGLRRIKLTGWVQEKPFKIATIEPVATIADDLNRARELKQQVLELFANACIEEAKQLRAALEGTEDPELVCDVLSYHFTRCPKLQQKLLAEVSLIRRYEMLLQALQKKKCS</sequence>
<comment type="caution">
    <text evidence="2">The sequence shown here is derived from an EMBL/GenBank/DDBJ whole genome shotgun (WGS) entry which is preliminary data.</text>
</comment>
<dbReference type="RefSeq" id="WP_113956961.1">
    <property type="nucleotide sequence ID" value="NZ_QNRR01000001.1"/>
</dbReference>
<dbReference type="SUPFAM" id="SSF88697">
    <property type="entry name" value="PUA domain-like"/>
    <property type="match status" value="1"/>
</dbReference>
<dbReference type="InterPro" id="IPR046336">
    <property type="entry name" value="Lon_prtase_N_sf"/>
</dbReference>
<keyword evidence="3" id="KW-1185">Reference proteome</keyword>
<gene>
    <name evidence="2" type="ORF">DES53_101887</name>
</gene>
<dbReference type="Gene3D" id="2.30.130.40">
    <property type="entry name" value="LON domain-like"/>
    <property type="match status" value="1"/>
</dbReference>
<dbReference type="PROSITE" id="PS51787">
    <property type="entry name" value="LON_N"/>
    <property type="match status" value="1"/>
</dbReference>
<evidence type="ECO:0000259" key="1">
    <source>
        <dbReference type="PROSITE" id="PS51787"/>
    </source>
</evidence>
<evidence type="ECO:0000313" key="2">
    <source>
        <dbReference type="EMBL" id="RBP48087.1"/>
    </source>
</evidence>
<dbReference type="GO" id="GO:0006508">
    <property type="term" value="P:proteolysis"/>
    <property type="evidence" value="ECO:0007669"/>
    <property type="project" value="UniProtKB-KW"/>
</dbReference>
<dbReference type="Pfam" id="PF02190">
    <property type="entry name" value="LON_substr_bdg"/>
    <property type="match status" value="1"/>
</dbReference>
<dbReference type="AlphaFoldDB" id="A0A366HVG5"/>
<keyword evidence="2" id="KW-0645">Protease</keyword>